<dbReference type="Pfam" id="PF02575">
    <property type="entry name" value="YbaB_DNA_bd"/>
    <property type="match status" value="1"/>
</dbReference>
<gene>
    <name evidence="4" type="ORF">ABIE08_003804</name>
</gene>
<dbReference type="HAMAP" id="MF_00274">
    <property type="entry name" value="DNA_YbaB_EbfC"/>
    <property type="match status" value="1"/>
</dbReference>
<evidence type="ECO:0000256" key="3">
    <source>
        <dbReference type="SAM" id="Coils"/>
    </source>
</evidence>
<dbReference type="PANTHER" id="PTHR33449">
    <property type="entry name" value="NUCLEOID-ASSOCIATED PROTEIN YBAB"/>
    <property type="match status" value="1"/>
</dbReference>
<comment type="similarity">
    <text evidence="2">Belongs to the YbaB/EbfC family.</text>
</comment>
<evidence type="ECO:0000256" key="1">
    <source>
        <dbReference type="ARBA" id="ARBA00023125"/>
    </source>
</evidence>
<dbReference type="NCBIfam" id="TIGR00103">
    <property type="entry name" value="DNA_YbaB_EbfC"/>
    <property type="match status" value="1"/>
</dbReference>
<comment type="subcellular location">
    <subcellularLocation>
        <location evidence="2">Cytoplasm</location>
        <location evidence="2">Nucleoid</location>
    </subcellularLocation>
</comment>
<dbReference type="Gene3D" id="3.30.1310.10">
    <property type="entry name" value="Nucleoid-associated protein YbaB-like domain"/>
    <property type="match status" value="1"/>
</dbReference>
<keyword evidence="3" id="KW-0175">Coiled coil</keyword>
<reference evidence="4 5" key="1">
    <citation type="submission" date="2024-06" db="EMBL/GenBank/DDBJ databases">
        <title>Sorghum-associated microbial communities from plants grown in Nebraska, USA.</title>
        <authorList>
            <person name="Schachtman D."/>
        </authorList>
    </citation>
    <scope>NUCLEOTIDE SEQUENCE [LARGE SCALE GENOMIC DNA]</scope>
    <source>
        <strain evidence="4 5">3207</strain>
    </source>
</reference>
<dbReference type="PIRSF" id="PIRSF004555">
    <property type="entry name" value="UCP004555"/>
    <property type="match status" value="1"/>
</dbReference>
<dbReference type="RefSeq" id="WP_354553397.1">
    <property type="nucleotide sequence ID" value="NZ_JBEPSM010000003.1"/>
</dbReference>
<evidence type="ECO:0000313" key="5">
    <source>
        <dbReference type="Proteomes" id="UP001549321"/>
    </source>
</evidence>
<accession>A0ABV2R3L5</accession>
<comment type="caution">
    <text evidence="4">The sequence shown here is derived from an EMBL/GenBank/DDBJ whole genome shotgun (WGS) entry which is preliminary data.</text>
</comment>
<evidence type="ECO:0000313" key="4">
    <source>
        <dbReference type="EMBL" id="MET4635853.1"/>
    </source>
</evidence>
<dbReference type="InterPro" id="IPR004401">
    <property type="entry name" value="YbaB/EbfC"/>
</dbReference>
<name>A0ABV2R3L5_9HYPH</name>
<sequence>MRDILGMMSKAKELQSKMQDMQAEVATIEVEGSAGAGLVTVLMTAKGDLRKLSIDPSLLKPEDVEILEDLIIAAHADARAKAERTMADKMQELTGGLGLPAGLKLPF</sequence>
<dbReference type="InterPro" id="IPR036894">
    <property type="entry name" value="YbaB-like_sf"/>
</dbReference>
<evidence type="ECO:0000256" key="2">
    <source>
        <dbReference type="HAMAP-Rule" id="MF_00274"/>
    </source>
</evidence>
<feature type="coiled-coil region" evidence="3">
    <location>
        <begin position="4"/>
        <end position="31"/>
    </location>
</feature>
<protein>
    <recommendedName>
        <fullName evidence="2">Nucleoid-associated protein ABIE08_003804</fullName>
    </recommendedName>
</protein>
<dbReference type="PANTHER" id="PTHR33449:SF1">
    <property type="entry name" value="NUCLEOID-ASSOCIATED PROTEIN YBAB"/>
    <property type="match status" value="1"/>
</dbReference>
<comment type="subunit">
    <text evidence="2">Homodimer.</text>
</comment>
<proteinExistence type="inferred from homology"/>
<organism evidence="4 5">
    <name type="scientific">Kaistia defluvii</name>
    <dbReference type="NCBI Taxonomy" id="410841"/>
    <lineage>
        <taxon>Bacteria</taxon>
        <taxon>Pseudomonadati</taxon>
        <taxon>Pseudomonadota</taxon>
        <taxon>Alphaproteobacteria</taxon>
        <taxon>Hyphomicrobiales</taxon>
        <taxon>Kaistiaceae</taxon>
        <taxon>Kaistia</taxon>
    </lineage>
</organism>
<dbReference type="EMBL" id="JBEPSM010000003">
    <property type="protein sequence ID" value="MET4635853.1"/>
    <property type="molecule type" value="Genomic_DNA"/>
</dbReference>
<dbReference type="GO" id="GO:0003677">
    <property type="term" value="F:DNA binding"/>
    <property type="evidence" value="ECO:0007669"/>
    <property type="project" value="UniProtKB-KW"/>
</dbReference>
<comment type="function">
    <text evidence="2">Binds to DNA and alters its conformation. May be involved in regulation of gene expression, nucleoid organization and DNA protection.</text>
</comment>
<keyword evidence="5" id="KW-1185">Reference proteome</keyword>
<keyword evidence="1 2" id="KW-0238">DNA-binding</keyword>
<keyword evidence="2" id="KW-0963">Cytoplasm</keyword>
<dbReference type="Proteomes" id="UP001549321">
    <property type="component" value="Unassembled WGS sequence"/>
</dbReference>
<dbReference type="SUPFAM" id="SSF82607">
    <property type="entry name" value="YbaB-like"/>
    <property type="match status" value="1"/>
</dbReference>